<dbReference type="AlphaFoldDB" id="A0A1F5FVP9"/>
<dbReference type="NCBIfam" id="TIGR00061">
    <property type="entry name" value="L21"/>
    <property type="match status" value="1"/>
</dbReference>
<dbReference type="GO" id="GO:0005737">
    <property type="term" value="C:cytoplasm"/>
    <property type="evidence" value="ECO:0007669"/>
    <property type="project" value="UniProtKB-ARBA"/>
</dbReference>
<comment type="subunit">
    <text evidence="4">Part of the 50S ribosomal subunit. Contacts protein L20.</text>
</comment>
<dbReference type="GO" id="GO:0005840">
    <property type="term" value="C:ribosome"/>
    <property type="evidence" value="ECO:0007669"/>
    <property type="project" value="UniProtKB-KW"/>
</dbReference>
<dbReference type="GO" id="GO:0006412">
    <property type="term" value="P:translation"/>
    <property type="evidence" value="ECO:0007669"/>
    <property type="project" value="UniProtKB-UniRule"/>
</dbReference>
<keyword evidence="3 4" id="KW-0687">Ribonucleoprotein</keyword>
<protein>
    <recommendedName>
        <fullName evidence="4">Large ribosomal subunit protein bL21</fullName>
    </recommendedName>
</protein>
<gene>
    <name evidence="4" type="primary">rplU</name>
    <name evidence="6" type="ORF">A2572_01435</name>
</gene>
<dbReference type="InterPro" id="IPR036164">
    <property type="entry name" value="bL21-like_sf"/>
</dbReference>
<dbReference type="Proteomes" id="UP000179237">
    <property type="component" value="Unassembled WGS sequence"/>
</dbReference>
<dbReference type="SUPFAM" id="SSF141091">
    <property type="entry name" value="L21p-like"/>
    <property type="match status" value="1"/>
</dbReference>
<evidence type="ECO:0000256" key="3">
    <source>
        <dbReference type="ARBA" id="ARBA00023274"/>
    </source>
</evidence>
<dbReference type="Pfam" id="PF00829">
    <property type="entry name" value="Ribosomal_L21p"/>
    <property type="match status" value="1"/>
</dbReference>
<keyword evidence="4 5" id="KW-0699">rRNA-binding</keyword>
<dbReference type="InterPro" id="IPR028909">
    <property type="entry name" value="bL21-like"/>
</dbReference>
<reference evidence="6 7" key="1">
    <citation type="journal article" date="2016" name="Nat. Commun.">
        <title>Thousands of microbial genomes shed light on interconnected biogeochemical processes in an aquifer system.</title>
        <authorList>
            <person name="Anantharaman K."/>
            <person name="Brown C.T."/>
            <person name="Hug L.A."/>
            <person name="Sharon I."/>
            <person name="Castelle C.J."/>
            <person name="Probst A.J."/>
            <person name="Thomas B.C."/>
            <person name="Singh A."/>
            <person name="Wilkins M.J."/>
            <person name="Karaoz U."/>
            <person name="Brodie E.L."/>
            <person name="Williams K.H."/>
            <person name="Hubbard S.S."/>
            <person name="Banfield J.F."/>
        </authorList>
    </citation>
    <scope>NUCLEOTIDE SEQUENCE [LARGE SCALE GENOMIC DNA]</scope>
</reference>
<dbReference type="GO" id="GO:0019843">
    <property type="term" value="F:rRNA binding"/>
    <property type="evidence" value="ECO:0007669"/>
    <property type="project" value="UniProtKB-UniRule"/>
</dbReference>
<keyword evidence="2 4" id="KW-0689">Ribosomal protein</keyword>
<evidence type="ECO:0000256" key="5">
    <source>
        <dbReference type="RuleBase" id="RU000562"/>
    </source>
</evidence>
<comment type="similarity">
    <text evidence="1 4 5">Belongs to the bacterial ribosomal protein bL21 family.</text>
</comment>
<keyword evidence="4 5" id="KW-0694">RNA-binding</keyword>
<evidence type="ECO:0000256" key="1">
    <source>
        <dbReference type="ARBA" id="ARBA00008563"/>
    </source>
</evidence>
<dbReference type="PANTHER" id="PTHR21349:SF0">
    <property type="entry name" value="LARGE RIBOSOMAL SUBUNIT PROTEIN BL21M"/>
    <property type="match status" value="1"/>
</dbReference>
<dbReference type="EMBL" id="MFAQ01000011">
    <property type="protein sequence ID" value="OGD83665.1"/>
    <property type="molecule type" value="Genomic_DNA"/>
</dbReference>
<organism evidence="6 7">
    <name type="scientific">Candidatus Collierbacteria bacterium RIFOXYD1_FULL_40_9</name>
    <dbReference type="NCBI Taxonomy" id="1817731"/>
    <lineage>
        <taxon>Bacteria</taxon>
        <taxon>Candidatus Collieribacteriota</taxon>
    </lineage>
</organism>
<accession>A0A1F5FVP9</accession>
<dbReference type="HAMAP" id="MF_01363">
    <property type="entry name" value="Ribosomal_bL21"/>
    <property type="match status" value="1"/>
</dbReference>
<evidence type="ECO:0000313" key="7">
    <source>
        <dbReference type="Proteomes" id="UP000179237"/>
    </source>
</evidence>
<dbReference type="GO" id="GO:0003735">
    <property type="term" value="F:structural constituent of ribosome"/>
    <property type="evidence" value="ECO:0007669"/>
    <property type="project" value="InterPro"/>
</dbReference>
<evidence type="ECO:0000256" key="2">
    <source>
        <dbReference type="ARBA" id="ARBA00022980"/>
    </source>
</evidence>
<proteinExistence type="inferred from homology"/>
<name>A0A1F5FVP9_9BACT</name>
<dbReference type="InterPro" id="IPR001787">
    <property type="entry name" value="Ribosomal_bL21"/>
</dbReference>
<comment type="caution">
    <text evidence="6">The sequence shown here is derived from an EMBL/GenBank/DDBJ whole genome shotgun (WGS) entry which is preliminary data.</text>
</comment>
<evidence type="ECO:0000256" key="4">
    <source>
        <dbReference type="HAMAP-Rule" id="MF_01363"/>
    </source>
</evidence>
<evidence type="ECO:0000313" key="6">
    <source>
        <dbReference type="EMBL" id="OGD83665.1"/>
    </source>
</evidence>
<dbReference type="GO" id="GO:1990904">
    <property type="term" value="C:ribonucleoprotein complex"/>
    <property type="evidence" value="ECO:0007669"/>
    <property type="project" value="UniProtKB-KW"/>
</dbReference>
<dbReference type="PANTHER" id="PTHR21349">
    <property type="entry name" value="50S RIBOSOMAL PROTEIN L21"/>
    <property type="match status" value="1"/>
</dbReference>
<sequence>MTDKTPYAVIKLGAKQFLVKEGDKVVAEKIAVPESGALTVTDVLLTFDGQDTTIGTPLVEKAQVVLTHAGDKKGLKIRVAKFKAKSRYRRVQGHRQQLSHFTVKSISVK</sequence>
<comment type="function">
    <text evidence="4 5">This protein binds to 23S rRNA in the presence of protein L20.</text>
</comment>